<dbReference type="GO" id="GO:0003968">
    <property type="term" value="F:RNA-directed RNA polymerase activity"/>
    <property type="evidence" value="ECO:0007669"/>
    <property type="project" value="UniProtKB-KW"/>
</dbReference>
<comment type="catalytic activity">
    <reaction evidence="20">
        <text>a 5'-end (5'-triphosphoguanosine)-(2'-O-methyladenylyl)-adenylyl-cytidylyl-adenosine in mRNA + S-adenosyl-L-methionine = a 5'-end (N(7)-methyl 5'-triphosphoguanosine)-(2'-O-methyladenylyl)-adenylyl-cytidylyl-adenosine in mRNA + S-adenosyl-L-homocysteine</text>
        <dbReference type="Rhea" id="RHEA:65440"/>
        <dbReference type="Rhea" id="RHEA-COMP:16798"/>
        <dbReference type="Rhea" id="RHEA-COMP:16801"/>
        <dbReference type="ChEBI" id="CHEBI:57856"/>
        <dbReference type="ChEBI" id="CHEBI:59789"/>
        <dbReference type="ChEBI" id="CHEBI:156482"/>
        <dbReference type="ChEBI" id="CHEBI:156483"/>
    </reaction>
</comment>
<dbReference type="EC" id="2.7.7.88" evidence="4"/>
<dbReference type="GO" id="GO:0044423">
    <property type="term" value="C:virion component"/>
    <property type="evidence" value="ECO:0007669"/>
    <property type="project" value="UniProtKB-KW"/>
</dbReference>
<keyword evidence="10" id="KW-0548">Nucleotidyltransferase</keyword>
<evidence type="ECO:0000256" key="1">
    <source>
        <dbReference type="ARBA" id="ARBA00004192"/>
    </source>
</evidence>
<dbReference type="EC" id="2.7.7.48" evidence="3"/>
<dbReference type="InterPro" id="IPR026890">
    <property type="entry name" value="Mononeg_mRNAcap"/>
</dbReference>
<dbReference type="EC" id="2.1.1.375" evidence="21"/>
<evidence type="ECO:0000256" key="25">
    <source>
        <dbReference type="ARBA" id="ARBA00047370"/>
    </source>
</evidence>
<dbReference type="InterPro" id="IPR039736">
    <property type="entry name" value="L_poly_C"/>
</dbReference>
<keyword evidence="18" id="KW-0511">Multifunctional enzyme</keyword>
<evidence type="ECO:0000256" key="22">
    <source>
        <dbReference type="ARBA" id="ARBA00030436"/>
    </source>
</evidence>
<comment type="subcellular location">
    <subcellularLocation>
        <location evidence="1">Host cytoplasm</location>
    </subcellularLocation>
    <subcellularLocation>
        <location evidence="2">Virion</location>
    </subcellularLocation>
</comment>
<evidence type="ECO:0000256" key="11">
    <source>
        <dbReference type="ARBA" id="ARBA00022741"/>
    </source>
</evidence>
<evidence type="ECO:0000256" key="7">
    <source>
        <dbReference type="ARBA" id="ARBA00022664"/>
    </source>
</evidence>
<dbReference type="Pfam" id="PF14314">
    <property type="entry name" value="Methyltrans_Mon_2nd"/>
    <property type="match status" value="1"/>
</dbReference>
<accession>A0A0B5KRK6</accession>
<evidence type="ECO:0000256" key="27">
    <source>
        <dbReference type="SAM" id="MobiDB-lite"/>
    </source>
</evidence>
<organism evidence="30 31">
    <name type="scientific">Taishun Tick Virus</name>
    <dbReference type="NCBI Taxonomy" id="1608090"/>
    <lineage>
        <taxon>Viruses</taxon>
        <taxon>Riboviria</taxon>
        <taxon>Orthornavirae</taxon>
        <taxon>Negarnaviricota</taxon>
        <taxon>Haploviricotina</taxon>
        <taxon>Monjiviricetes</taxon>
        <taxon>Mononegavirales</taxon>
        <taxon>Rhabdoviridae</taxon>
        <taxon>Alpharhabdovirinae</taxon>
        <taxon>Alpharicinrhavirus</taxon>
        <taxon>Alpharicinrhavirus taishun</taxon>
    </lineage>
</organism>
<keyword evidence="16" id="KW-0506">mRNA capping</keyword>
<dbReference type="GO" id="GO:0004482">
    <property type="term" value="F:mRNA 5'-cap (guanine-N7-)-methyltransferase activity"/>
    <property type="evidence" value="ECO:0007669"/>
    <property type="project" value="InterPro"/>
</dbReference>
<dbReference type="Proteomes" id="UP000242608">
    <property type="component" value="Segment"/>
</dbReference>
<keyword evidence="6" id="KW-0489">Methyltransferase</keyword>
<dbReference type="Pfam" id="PF21080">
    <property type="entry name" value="Methyltrans_Mon_1st"/>
    <property type="match status" value="1"/>
</dbReference>
<evidence type="ECO:0000313" key="30">
    <source>
        <dbReference type="EMBL" id="AJG39151.1"/>
    </source>
</evidence>
<dbReference type="GO" id="GO:0030430">
    <property type="term" value="C:host cell cytoplasm"/>
    <property type="evidence" value="ECO:0007669"/>
    <property type="project" value="UniProtKB-SubCell"/>
</dbReference>
<dbReference type="GeneID" id="29126924"/>
<dbReference type="GO" id="GO:0016787">
    <property type="term" value="F:hydrolase activity"/>
    <property type="evidence" value="ECO:0007669"/>
    <property type="project" value="UniProtKB-KW"/>
</dbReference>
<evidence type="ECO:0000256" key="17">
    <source>
        <dbReference type="ARBA" id="ARBA00023200"/>
    </source>
</evidence>
<keyword evidence="7" id="KW-0507">mRNA processing</keyword>
<evidence type="ECO:0000256" key="13">
    <source>
        <dbReference type="ARBA" id="ARBA00022840"/>
    </source>
</evidence>
<keyword evidence="17" id="KW-1035">Host cytoplasm</keyword>
<dbReference type="InterPro" id="IPR025786">
    <property type="entry name" value="Mononega_L_MeTrfase"/>
</dbReference>
<sequence>MKLRARFKLLLFVGLVLIMAAFEAIADYTLFEGEDLFTREDWEESEFETLDYELLGTTKSGALTDTSETTIINVDYNLNSPLTTDLVDHALDRLKTGKRIPRFLQSTPTLSKSVDLLKSTQISWKSFKGCLTYHSWVGALLVSLRGPPITLWNIFTSLLTVWNPCFETLETFVTVWLKHGLPSRTSMQKFAVFKDLDLRVEGEKVQKELELFWFFHRVTMMMNSSSTRERLNLQESSYTNLNWEVRELDKNNFLACGSVQNLGKVFVTRDLVALPDQHQLLDRNMVLMAKDLFVARVSSKLSLVGRPQQHVFRQRLFKLSTFYQLGDRLLAKYGNRVFPAIKIIEAVCNHRIIQLAQSHRKLVLISSDFGDFIKSAIKDLAKEEGIEANEFFDHILNETDVEAVLLYYGSFRHWGHPFIDYQAGLEKLYRRVTEIKNIDIDYANSLASDLAYKVLYTEFGRQKKWFVDSNRLEPGHPLRSHVINGTWPTLPEIEDFGDRWHELPLTACYKLPDFLDPSILYADKSHSLNRDEFVRHLRQHPGCPIPSKRVLNTALHTPPTHVGHFLKQINDFGLEDNDLIIGLKPKEREVKSEGRFFALMSWKLREYFVITEYLIKKFYLPLFGALTMADDYVTVVKKLLSSSSGQGLSDYSQVNYSNHLDYSAWNNHQRKEATDPVFRVMGEFFGLPNLFTRTHEFFQRSWIYFPDRADQIFLNPEGIPYSPNHQFFWEGQAGGLEGLRQKGWTLLNLLMILKESKIRNTKVTVLAQGDNQVVNTSYPIPGRPTKDALAQFMIQIQRNNTAIMNAILDGTTRLGLTLNREETMVSSEYLNYGKVPLIRGQMFPLETKRWSRTTSLTNDQLPTFGNILSSVSTNALTVCQASSSVIPSLINYVFFGLFSSCLLCLHNPLLQGSPWPKQNLETVPGIGTFFVRALFVDPSLGGISGTSLTRFMIRQFPDPVTESLTFWKAVVGGASQGIVKDVGLEAGNPTLRRFRSRDFGRLVERPTSLNLPRGISALSLIQEQVRNNLYLNHSKLGNPLFREAASHIKTEETQLVTFLESVKPCFPRFLSEFKSASYFGIVDSLISLFENSRTIRRQFSRRFSNKVDKLLRESEHFAVLSLHRRLKPGKMWKCSSQHADFLRTMSWGRPLVGATVPHPFEYLEFSDSRLEDCSSCLSSNELTRDKIMVTVSRPFDPSLMKTGPLSPYLGSYTIEATTLFNPWEKEMKLPFLARASRLRQCVGWLTDPESKITDSIYKNLELLTGATWTRETLISERTGTVLHRFRSSRQDHGGFVSINPNCLRYLSVTADTMRFCKQQNWDFMYQASLIFAQLKVSQLLLHGRMQGVNPHFHPCCLLCFRQVEDITLDSGATYNPVVRGTELQKISTAYMAQSTLYRPYPQIQEGDWISLSASQQSFHIGAAQGLLFGILKAERGSDHEDPRLFPMTFLDKVDPDPYFAGLMKGLLSAVCCEGIFYRDLVVRRRPITVLSNIAMGYIRSLADNLGLITTTGSGVLHQYMTEVSHKISPAYPGTISNSSVSVFSVLQLLWLQRRFRTPPYNDWSKELWIFADFQSPKLMSVSCVCHELYQCYFIREGTSIPKRKMANLKNLVQLYSSLQPIEGNEEQVFQQVWNDCQFITTSVFLCKKDVRYAASELPKIQAILPVSSTSWGREFACGVDFVSLNFSAYRGMYPLGLDIPQVNIPLISGLRLAQLATGAHYKIRAILRQITWFGDFICGGDGSGGMTSAILRMSRTSRGIFNSLLDLSGADPRGVALNPPEAITILPDSIKVRCVNYETCMYEPSDLTEGVTWSSISRLINDHNLNIGLIVLDMELRDPESSITIIRHLRTIIAPKCPQCLVVIFKTYATYLYATQFAILEEMARGFKKISAATTDLTSSHSSEIYLICEGQNSVPSPDFHITTDSAIDLIQMCRAKATPRQELIRALAVKRMDTLVGIPPALIPDPETEFLSLIHHSGILAGEGLSIIREMQRRCIAAPDDIVSCLLGLTSIILNRECNVTRLSLKPKSIPSDPSIQKMAAWYYATWLYVSWITESLVLYRLLVQRIPGKLDFSYSPTVSTQNPRRYAGYWNWSRRLDQKKSFWTLTEYALMGTIIRCYRKYFSTTLYSQFPNHTTLLSQIESFTTSFNKNLNKEIILSRQDIFGVLATPSSIQIPSQFLQGYQSFEPGSRVPLGTVDDDDGDDDLLGLDDHDEPQHGVGSWTSS</sequence>
<evidence type="ECO:0000256" key="19">
    <source>
        <dbReference type="ARBA" id="ARBA00024494"/>
    </source>
</evidence>
<dbReference type="GO" id="GO:0005524">
    <property type="term" value="F:ATP binding"/>
    <property type="evidence" value="ECO:0007669"/>
    <property type="project" value="UniProtKB-KW"/>
</dbReference>
<evidence type="ECO:0000256" key="5">
    <source>
        <dbReference type="ARBA" id="ARBA00022484"/>
    </source>
</evidence>
<dbReference type="InterPro" id="IPR048397">
    <property type="entry name" value="Methyltrans_Mon_CD"/>
</dbReference>
<evidence type="ECO:0000256" key="6">
    <source>
        <dbReference type="ARBA" id="ARBA00022603"/>
    </source>
</evidence>
<evidence type="ECO:0000256" key="15">
    <source>
        <dbReference type="ARBA" id="ARBA00022953"/>
    </source>
</evidence>
<evidence type="ECO:0000256" key="8">
    <source>
        <dbReference type="ARBA" id="ARBA00022679"/>
    </source>
</evidence>
<dbReference type="Pfam" id="PF00946">
    <property type="entry name" value="Mononeg_RNA_pol"/>
    <property type="match status" value="1"/>
</dbReference>
<evidence type="ECO:0000256" key="14">
    <source>
        <dbReference type="ARBA" id="ARBA00022844"/>
    </source>
</evidence>
<proteinExistence type="predicted"/>
<keyword evidence="5 30" id="KW-0696">RNA-directed RNA polymerase</keyword>
<keyword evidence="13" id="KW-0067">ATP-binding</keyword>
<reference evidence="30 31" key="1">
    <citation type="journal article" date="2015" name="Elife">
        <title>Unprecedented genomic diversity of RNA viruses in arthropods reveals the ancestry of negative-sense RNA viruses.</title>
        <authorList>
            <person name="Li C.X."/>
            <person name="Shi M."/>
            <person name="Tian J.H."/>
            <person name="Lin X.D."/>
            <person name="Kang Y.J."/>
            <person name="Chen L.J."/>
            <person name="Qin X.C."/>
            <person name="Xu J."/>
            <person name="Holmes E.C."/>
            <person name="Zhang Y.Z."/>
        </authorList>
    </citation>
    <scope>NUCLEOTIDE SEQUENCE [LARGE SCALE GENOMIC DNA]</scope>
    <source>
        <strain evidence="30 31">BL198</strain>
    </source>
</reference>
<protein>
    <recommendedName>
        <fullName evidence="23">Replicase</fullName>
        <ecNumber evidence="21">2.1.1.375</ecNumber>
        <ecNumber evidence="3">2.7.7.48</ecNumber>
        <ecNumber evidence="4">2.7.7.88</ecNumber>
    </recommendedName>
    <alternativeName>
        <fullName evidence="22">Transcriptase</fullName>
    </alternativeName>
</protein>
<comment type="catalytic activity">
    <reaction evidence="26">
        <text>GTP + H2O = GDP + phosphate + H(+)</text>
        <dbReference type="Rhea" id="RHEA:19669"/>
        <dbReference type="ChEBI" id="CHEBI:15377"/>
        <dbReference type="ChEBI" id="CHEBI:15378"/>
        <dbReference type="ChEBI" id="CHEBI:37565"/>
        <dbReference type="ChEBI" id="CHEBI:43474"/>
        <dbReference type="ChEBI" id="CHEBI:58189"/>
    </reaction>
</comment>
<evidence type="ECO:0000256" key="4">
    <source>
        <dbReference type="ARBA" id="ARBA00012582"/>
    </source>
</evidence>
<evidence type="ECO:0000259" key="28">
    <source>
        <dbReference type="PROSITE" id="PS50526"/>
    </source>
</evidence>
<comment type="catalytic activity">
    <reaction evidence="24">
        <text>a 5'-end (5'-triphosphoguanosine)-adenylyl-adenylyl-cytidylyl-adenosine in mRNA + S-adenosyl-L-methionine = a 5'-end (5'-triphosphoguanosine)-(2'-O-methyladenylyl)-adenylyl-cytidylyl-adenosine in mRNA + S-adenosyl-L-homocysteine + H(+)</text>
        <dbReference type="Rhea" id="RHEA:65380"/>
        <dbReference type="Rhea" id="RHEA-COMP:16797"/>
        <dbReference type="Rhea" id="RHEA-COMP:16801"/>
        <dbReference type="ChEBI" id="CHEBI:15378"/>
        <dbReference type="ChEBI" id="CHEBI:57856"/>
        <dbReference type="ChEBI" id="CHEBI:59789"/>
        <dbReference type="ChEBI" id="CHEBI:156482"/>
        <dbReference type="ChEBI" id="CHEBI:156484"/>
    </reaction>
</comment>
<keyword evidence="8" id="KW-0808">Transferase</keyword>
<evidence type="ECO:0000256" key="24">
    <source>
        <dbReference type="ARBA" id="ARBA00047332"/>
    </source>
</evidence>
<keyword evidence="31" id="KW-1185">Reference proteome</keyword>
<feature type="domain" description="RdRp catalytic" evidence="28">
    <location>
        <begin position="654"/>
        <end position="840"/>
    </location>
</feature>
<evidence type="ECO:0000256" key="9">
    <source>
        <dbReference type="ARBA" id="ARBA00022691"/>
    </source>
</evidence>
<keyword evidence="12" id="KW-0378">Hydrolase</keyword>
<evidence type="ECO:0000256" key="20">
    <source>
        <dbReference type="ARBA" id="ARBA00024499"/>
    </source>
</evidence>
<evidence type="ECO:0000313" key="31">
    <source>
        <dbReference type="Proteomes" id="UP000242608"/>
    </source>
</evidence>
<evidence type="ECO:0000256" key="12">
    <source>
        <dbReference type="ARBA" id="ARBA00022801"/>
    </source>
</evidence>
<comment type="catalytic activity">
    <reaction evidence="25">
        <text>a 5'-end (5'-triphosphoguanosine)-adenylyl-adenylyl-cytidylyl-adenosine in mRNA + 2 S-adenosyl-L-methionine = a 5'-end (N(7)-methyl 5'-triphosphoguanosine)-(2'-O-methyladenylyl)-adenylyl-cytidylyl-adenosine in mRNA + 2 S-adenosyl-L-homocysteine + H(+)</text>
        <dbReference type="Rhea" id="RHEA:65376"/>
        <dbReference type="Rhea" id="RHEA-COMP:16797"/>
        <dbReference type="Rhea" id="RHEA-COMP:16798"/>
        <dbReference type="ChEBI" id="CHEBI:15378"/>
        <dbReference type="ChEBI" id="CHEBI:57856"/>
        <dbReference type="ChEBI" id="CHEBI:59789"/>
        <dbReference type="ChEBI" id="CHEBI:156483"/>
        <dbReference type="ChEBI" id="CHEBI:156484"/>
        <dbReference type="EC" id="2.1.1.375"/>
    </reaction>
</comment>
<evidence type="ECO:0000256" key="2">
    <source>
        <dbReference type="ARBA" id="ARBA00004328"/>
    </source>
</evidence>
<evidence type="ECO:0000256" key="10">
    <source>
        <dbReference type="ARBA" id="ARBA00022695"/>
    </source>
</evidence>
<evidence type="ECO:0000256" key="23">
    <source>
        <dbReference type="ARBA" id="ARBA00031012"/>
    </source>
</evidence>
<dbReference type="Pfam" id="PF14318">
    <property type="entry name" value="Mononeg_mRNAcap"/>
    <property type="match status" value="1"/>
</dbReference>
<dbReference type="PROSITE" id="PS51590">
    <property type="entry name" value="SAM_MT_MNV_L"/>
    <property type="match status" value="1"/>
</dbReference>
<keyword evidence="15" id="KW-0693">Viral RNA replication</keyword>
<keyword evidence="11" id="KW-0547">Nucleotide-binding</keyword>
<dbReference type="EMBL" id="KM817643">
    <property type="protein sequence ID" value="AJG39151.1"/>
    <property type="molecule type" value="Viral_cRNA"/>
</dbReference>
<feature type="domain" description="Mononegavirus-type SAM-dependent 2'-O-MTase" evidence="29">
    <location>
        <begin position="1711"/>
        <end position="1908"/>
    </location>
</feature>
<dbReference type="InterPro" id="IPR014023">
    <property type="entry name" value="Mononeg_RNA_pol_cat"/>
</dbReference>
<dbReference type="RefSeq" id="YP_009304479.1">
    <property type="nucleotide sequence ID" value="NC_031273.1"/>
</dbReference>
<dbReference type="KEGG" id="vg:29126924"/>
<evidence type="ECO:0000256" key="3">
    <source>
        <dbReference type="ARBA" id="ARBA00012494"/>
    </source>
</evidence>
<keyword evidence="14" id="KW-0946">Virion</keyword>
<evidence type="ECO:0000256" key="21">
    <source>
        <dbReference type="ARBA" id="ARBA00026099"/>
    </source>
</evidence>
<dbReference type="NCBIfam" id="TIGR04198">
    <property type="entry name" value="paramyx_RNAcap"/>
    <property type="match status" value="1"/>
</dbReference>
<keyword evidence="9" id="KW-0949">S-adenosyl-L-methionine</keyword>
<evidence type="ECO:0000259" key="29">
    <source>
        <dbReference type="PROSITE" id="PS51590"/>
    </source>
</evidence>
<comment type="catalytic activity">
    <reaction evidence="19">
        <text>a 5'-end triphospho-adenylyl-adenylyl-cytidylyl-adenosine in mRNA + GDP + H(+) = a 5'-end (5'-triphosphoguanosine)-adenylyl-adenylyl-cytidylyl-adenosine in mRNA + diphosphate</text>
        <dbReference type="Rhea" id="RHEA:65436"/>
        <dbReference type="Rhea" id="RHEA-COMP:16797"/>
        <dbReference type="Rhea" id="RHEA-COMP:16799"/>
        <dbReference type="ChEBI" id="CHEBI:15378"/>
        <dbReference type="ChEBI" id="CHEBI:33019"/>
        <dbReference type="ChEBI" id="CHEBI:58189"/>
        <dbReference type="ChEBI" id="CHEBI:156484"/>
        <dbReference type="ChEBI" id="CHEBI:156503"/>
        <dbReference type="EC" id="2.7.7.88"/>
    </reaction>
</comment>
<name>A0A0B5KRK6_9RHAB</name>
<evidence type="ECO:0000256" key="26">
    <source>
        <dbReference type="ARBA" id="ARBA00048548"/>
    </source>
</evidence>
<dbReference type="InterPro" id="IPR039530">
    <property type="entry name" value="L_methyltransferase_rhabdo"/>
</dbReference>
<feature type="region of interest" description="Disordered" evidence="27">
    <location>
        <begin position="2191"/>
        <end position="2226"/>
    </location>
</feature>
<feature type="compositionally biased region" description="Acidic residues" evidence="27">
    <location>
        <begin position="2198"/>
        <end position="2214"/>
    </location>
</feature>
<gene>
    <name evidence="30" type="primary">L</name>
</gene>
<evidence type="ECO:0000256" key="18">
    <source>
        <dbReference type="ARBA" id="ARBA00023268"/>
    </source>
</evidence>
<evidence type="ECO:0000256" key="16">
    <source>
        <dbReference type="ARBA" id="ARBA00023042"/>
    </source>
</evidence>
<dbReference type="PROSITE" id="PS50526">
    <property type="entry name" value="RDRP_SSRNA_NEG_NONSEG"/>
    <property type="match status" value="1"/>
</dbReference>